<evidence type="ECO:0000313" key="2">
    <source>
        <dbReference type="Proteomes" id="UP000768471"/>
    </source>
</evidence>
<evidence type="ECO:0000313" key="1">
    <source>
        <dbReference type="EMBL" id="MBH5328349.1"/>
    </source>
</evidence>
<name>A0ABS0N7V4_9NEIS</name>
<protein>
    <submittedName>
        <fullName evidence="1">Uncharacterized protein</fullName>
    </submittedName>
</protein>
<sequence length="98" mass="11046">MNQFKFGDRVRDEQGNEFIVIREEGAYCEVINERGKKSDFKVHQLTLAHTDDTARLDWLAAQDDIDITLGNAIQLKPCLRAHIDAAMQEQAAAKSEAT</sequence>
<proteinExistence type="predicted"/>
<comment type="caution">
    <text evidence="1">The sequence shown here is derived from an EMBL/GenBank/DDBJ whole genome shotgun (WGS) entry which is preliminary data.</text>
</comment>
<accession>A0ABS0N7V4</accession>
<gene>
    <name evidence="1" type="ORF">H9Q10_01505</name>
</gene>
<keyword evidence="2" id="KW-1185">Reference proteome</keyword>
<organism evidence="1 2">
    <name type="scientific">Eikenella glucosivorans</name>
    <dbReference type="NCBI Taxonomy" id="2766967"/>
    <lineage>
        <taxon>Bacteria</taxon>
        <taxon>Pseudomonadati</taxon>
        <taxon>Pseudomonadota</taxon>
        <taxon>Betaproteobacteria</taxon>
        <taxon>Neisseriales</taxon>
        <taxon>Neisseriaceae</taxon>
        <taxon>Eikenella</taxon>
    </lineage>
</organism>
<dbReference type="Proteomes" id="UP000768471">
    <property type="component" value="Unassembled WGS sequence"/>
</dbReference>
<dbReference type="RefSeq" id="WP_197902264.1">
    <property type="nucleotide sequence ID" value="NZ_JACSGR010000001.1"/>
</dbReference>
<dbReference type="EMBL" id="JACSGR010000001">
    <property type="protein sequence ID" value="MBH5328349.1"/>
    <property type="molecule type" value="Genomic_DNA"/>
</dbReference>
<reference evidence="1 2" key="1">
    <citation type="submission" date="2020-09" db="EMBL/GenBank/DDBJ databases">
        <title>Eikenella S3660 sp. nov., isolated from a throat swab.</title>
        <authorList>
            <person name="Buhl M."/>
        </authorList>
    </citation>
    <scope>NUCLEOTIDE SEQUENCE [LARGE SCALE GENOMIC DNA]</scope>
    <source>
        <strain evidence="1 2">S3360</strain>
    </source>
</reference>